<dbReference type="EMBL" id="CP001646">
    <property type="protein sequence ID" value="ACS65911.1"/>
    <property type="molecule type" value="Genomic_DNA"/>
</dbReference>
<dbReference type="AlphaFoldDB" id="C6BQ64"/>
<proteinExistence type="predicted"/>
<sequence length="75" mass="8226">MNAQRVETGAELIEFIKNEQVMRNSFACKVQVVAAGKTVEKNVAFDGIGLVVDNESCDPDHFVTANSVFVPPMLR</sequence>
<keyword evidence="1" id="KW-0614">Plasmid</keyword>
<geneLocation type="plasmid" evidence="1">
    <name>pRp12D01</name>
</geneLocation>
<organism evidence="1">
    <name type="scientific">Ralstonia pickettii (strain 12D)</name>
    <dbReference type="NCBI Taxonomy" id="428406"/>
    <lineage>
        <taxon>Bacteria</taxon>
        <taxon>Pseudomonadati</taxon>
        <taxon>Pseudomonadota</taxon>
        <taxon>Betaproteobacteria</taxon>
        <taxon>Burkholderiales</taxon>
        <taxon>Burkholderiaceae</taxon>
        <taxon>Ralstonia</taxon>
    </lineage>
</organism>
<dbReference type="KEGG" id="rpf:Rpic12D_4672"/>
<dbReference type="HOGENOM" id="CLU_2668435_0_0_4"/>
<name>C6BQ64_RALP1</name>
<reference evidence="1" key="1">
    <citation type="submission" date="2009-06" db="EMBL/GenBank/DDBJ databases">
        <title>Complete sequence plasmid 1 of Ralstonia pickettii 12D.</title>
        <authorList>
            <consortium name="US DOE Joint Genome Institute"/>
            <person name="Lucas S."/>
            <person name="Copeland A."/>
            <person name="Lapidus A."/>
            <person name="Glavina del Rio T."/>
            <person name="Dalin E."/>
            <person name="Tice H."/>
            <person name="Bruce D."/>
            <person name="Goodwin L."/>
            <person name="Pitluck S."/>
            <person name="Sims D."/>
            <person name="Meincke L."/>
            <person name="Brettin T."/>
            <person name="Detter J.C."/>
            <person name="Han C."/>
            <person name="Larimer F."/>
            <person name="Land M."/>
            <person name="Hauser L."/>
            <person name="Kyrpides N."/>
            <person name="Ovchinnikova G."/>
            <person name="Marsh T."/>
            <person name="Richardson P."/>
        </authorList>
    </citation>
    <scope>NUCLEOTIDE SEQUENCE [LARGE SCALE GENOMIC DNA]</scope>
    <source>
        <plasmid evidence="1">12D</plasmid>
        <plasmid evidence="1">pRp12D01</plasmid>
    </source>
</reference>
<evidence type="ECO:0000313" key="1">
    <source>
        <dbReference type="EMBL" id="ACS65911.1"/>
    </source>
</evidence>
<protein>
    <submittedName>
        <fullName evidence="1">Uncharacterized protein</fullName>
    </submittedName>
</protein>
<accession>C6BQ64</accession>
<gene>
    <name evidence="1" type="ordered locus">Rpic12D_4672</name>
</gene>